<dbReference type="SUPFAM" id="SSF69618">
    <property type="entry name" value="HemD-like"/>
    <property type="match status" value="1"/>
</dbReference>
<dbReference type="Gene3D" id="3.40.50.10090">
    <property type="match status" value="2"/>
</dbReference>
<keyword evidence="4 9" id="KW-0456">Lyase</keyword>
<gene>
    <name evidence="11" type="ORF">F5I99_00985</name>
</gene>
<dbReference type="EMBL" id="CP044222">
    <property type="protein sequence ID" value="QEW05186.1"/>
    <property type="molecule type" value="Genomic_DNA"/>
</dbReference>
<protein>
    <recommendedName>
        <fullName evidence="7 9">Uroporphyrinogen-III synthase</fullName>
        <ecNumber evidence="3 9">4.2.1.75</ecNumber>
    </recommendedName>
</protein>
<dbReference type="GO" id="GO:0004852">
    <property type="term" value="F:uroporphyrinogen-III synthase activity"/>
    <property type="evidence" value="ECO:0007669"/>
    <property type="project" value="UniProtKB-UniRule"/>
</dbReference>
<evidence type="ECO:0000256" key="7">
    <source>
        <dbReference type="ARBA" id="ARBA00040167"/>
    </source>
</evidence>
<dbReference type="UniPathway" id="UPA00251">
    <property type="reaction ID" value="UER00320"/>
</dbReference>
<name>A0A5J6L9X7_9GAMM</name>
<comment type="function">
    <text evidence="6 9">Catalyzes cyclization of the linear tetrapyrrole, hydroxymethylbilane, to the macrocyclic uroporphyrinogen III.</text>
</comment>
<evidence type="ECO:0000313" key="12">
    <source>
        <dbReference type="Proteomes" id="UP000325606"/>
    </source>
</evidence>
<evidence type="ECO:0000256" key="1">
    <source>
        <dbReference type="ARBA" id="ARBA00004772"/>
    </source>
</evidence>
<comment type="similarity">
    <text evidence="2 9">Belongs to the uroporphyrinogen-III synthase family.</text>
</comment>
<evidence type="ECO:0000256" key="9">
    <source>
        <dbReference type="RuleBase" id="RU366031"/>
    </source>
</evidence>
<evidence type="ECO:0000256" key="5">
    <source>
        <dbReference type="ARBA" id="ARBA00023244"/>
    </source>
</evidence>
<evidence type="ECO:0000256" key="3">
    <source>
        <dbReference type="ARBA" id="ARBA00013109"/>
    </source>
</evidence>
<accession>A0A5J6L9X7</accession>
<evidence type="ECO:0000256" key="6">
    <source>
        <dbReference type="ARBA" id="ARBA00037589"/>
    </source>
</evidence>
<dbReference type="PANTHER" id="PTHR38042">
    <property type="entry name" value="UROPORPHYRINOGEN-III SYNTHASE, CHLOROPLASTIC"/>
    <property type="match status" value="1"/>
</dbReference>
<dbReference type="InterPro" id="IPR036108">
    <property type="entry name" value="4pyrrol_syn_uPrphyn_synt_sf"/>
</dbReference>
<dbReference type="CDD" id="cd06578">
    <property type="entry name" value="HemD"/>
    <property type="match status" value="1"/>
</dbReference>
<dbReference type="Pfam" id="PF02602">
    <property type="entry name" value="HEM4"/>
    <property type="match status" value="1"/>
</dbReference>
<comment type="pathway">
    <text evidence="1 9">Porphyrin-containing compound metabolism; protoporphyrin-IX biosynthesis; coproporphyrinogen-III from 5-aminolevulinate: step 3/4.</text>
</comment>
<comment type="catalytic activity">
    <reaction evidence="8 9">
        <text>hydroxymethylbilane = uroporphyrinogen III + H2O</text>
        <dbReference type="Rhea" id="RHEA:18965"/>
        <dbReference type="ChEBI" id="CHEBI:15377"/>
        <dbReference type="ChEBI" id="CHEBI:57308"/>
        <dbReference type="ChEBI" id="CHEBI:57845"/>
        <dbReference type="EC" id="4.2.1.75"/>
    </reaction>
</comment>
<keyword evidence="5 9" id="KW-0627">Porphyrin biosynthesis</keyword>
<dbReference type="Proteomes" id="UP000325606">
    <property type="component" value="Chromosome"/>
</dbReference>
<organism evidence="11 12">
    <name type="scientific">Nitrincola iocasae</name>
    <dbReference type="NCBI Taxonomy" id="2614693"/>
    <lineage>
        <taxon>Bacteria</taxon>
        <taxon>Pseudomonadati</taxon>
        <taxon>Pseudomonadota</taxon>
        <taxon>Gammaproteobacteria</taxon>
        <taxon>Oceanospirillales</taxon>
        <taxon>Oceanospirillaceae</taxon>
        <taxon>Nitrincola</taxon>
    </lineage>
</organism>
<dbReference type="GO" id="GO:0006780">
    <property type="term" value="P:uroporphyrinogen III biosynthetic process"/>
    <property type="evidence" value="ECO:0007669"/>
    <property type="project" value="UniProtKB-UniRule"/>
</dbReference>
<dbReference type="PANTHER" id="PTHR38042:SF1">
    <property type="entry name" value="UROPORPHYRINOGEN-III SYNTHASE, CHLOROPLASTIC"/>
    <property type="match status" value="1"/>
</dbReference>
<evidence type="ECO:0000256" key="2">
    <source>
        <dbReference type="ARBA" id="ARBA00008133"/>
    </source>
</evidence>
<dbReference type="EC" id="4.2.1.75" evidence="3 9"/>
<dbReference type="GO" id="GO:0006782">
    <property type="term" value="P:protoporphyrinogen IX biosynthetic process"/>
    <property type="evidence" value="ECO:0007669"/>
    <property type="project" value="UniProtKB-UniRule"/>
</dbReference>
<dbReference type="KEGG" id="nik:F5I99_00985"/>
<dbReference type="RefSeq" id="WP_151053250.1">
    <property type="nucleotide sequence ID" value="NZ_CP044222.1"/>
</dbReference>
<dbReference type="AlphaFoldDB" id="A0A5J6L9X7"/>
<evidence type="ECO:0000256" key="4">
    <source>
        <dbReference type="ARBA" id="ARBA00023239"/>
    </source>
</evidence>
<evidence type="ECO:0000313" key="11">
    <source>
        <dbReference type="EMBL" id="QEW05186.1"/>
    </source>
</evidence>
<evidence type="ECO:0000259" key="10">
    <source>
        <dbReference type="Pfam" id="PF02602"/>
    </source>
</evidence>
<sequence>MSTQNAAKPLQGQRLLVTRAVHQSQTQQALIQALGGEAVCLPLIQIEPVSDSDAAYADLKYCLLDLDLYQKVIFVSPNAARLGVELIEDFWPQFPLGIDWIGIGRQTVKQLEKQGIPAWSSDQGYDSEALLASDRFQQVNGQRILILRGNGGRDLMRSTLTARGARVDYGTVYYRRLPGYSEQTVKQKLLDEPLSALLITSGEGLLNLQTLITAYSADRYQPLLNTLLIVPSERIAVIARELGYRRVRVAQGPDDDSMVRATLPGNDLEQLA</sequence>
<proteinExistence type="inferred from homology"/>
<evidence type="ECO:0000256" key="8">
    <source>
        <dbReference type="ARBA" id="ARBA00048617"/>
    </source>
</evidence>
<keyword evidence="12" id="KW-1185">Reference proteome</keyword>
<dbReference type="InterPro" id="IPR039793">
    <property type="entry name" value="UROS/Hem4"/>
</dbReference>
<reference evidence="11 12" key="1">
    <citation type="submission" date="2019-09" db="EMBL/GenBank/DDBJ databases">
        <title>Nitrincola iocasae sp. nov., a bacterium isolated from the sediment collected at a cold seep field in South China Sea.</title>
        <authorList>
            <person name="Zhang H."/>
            <person name="Wang H."/>
            <person name="Li C."/>
        </authorList>
    </citation>
    <scope>NUCLEOTIDE SEQUENCE [LARGE SCALE GENOMIC DNA]</scope>
    <source>
        <strain evidence="11 12">KXZD1103</strain>
    </source>
</reference>
<dbReference type="InterPro" id="IPR003754">
    <property type="entry name" value="4pyrrol_synth_uPrphyn_synth"/>
</dbReference>
<feature type="domain" description="Tetrapyrrole biosynthesis uroporphyrinogen III synthase" evidence="10">
    <location>
        <begin position="28"/>
        <end position="259"/>
    </location>
</feature>